<dbReference type="Pfam" id="PF01638">
    <property type="entry name" value="HxlR"/>
    <property type="match status" value="1"/>
</dbReference>
<comment type="caution">
    <text evidence="5">The sequence shown here is derived from an EMBL/GenBank/DDBJ whole genome shotgun (WGS) entry which is preliminary data.</text>
</comment>
<evidence type="ECO:0000256" key="2">
    <source>
        <dbReference type="ARBA" id="ARBA00023125"/>
    </source>
</evidence>
<dbReference type="InterPro" id="IPR036390">
    <property type="entry name" value="WH_DNA-bd_sf"/>
</dbReference>
<dbReference type="Proteomes" id="UP001162802">
    <property type="component" value="Unassembled WGS sequence"/>
</dbReference>
<dbReference type="SUPFAM" id="SSF46785">
    <property type="entry name" value="Winged helix' DNA-binding domain"/>
    <property type="match status" value="1"/>
</dbReference>
<keyword evidence="1" id="KW-0805">Transcription regulation</keyword>
<dbReference type="Gene3D" id="1.10.10.10">
    <property type="entry name" value="Winged helix-like DNA-binding domain superfamily/Winged helix DNA-binding domain"/>
    <property type="match status" value="1"/>
</dbReference>
<feature type="domain" description="HTH hxlR-type" evidence="4">
    <location>
        <begin position="34"/>
        <end position="132"/>
    </location>
</feature>
<keyword evidence="6" id="KW-1185">Reference proteome</keyword>
<keyword evidence="2" id="KW-0238">DNA-binding</keyword>
<proteinExistence type="predicted"/>
<dbReference type="PANTHER" id="PTHR33204">
    <property type="entry name" value="TRANSCRIPTIONAL REGULATOR, MARR FAMILY"/>
    <property type="match status" value="1"/>
</dbReference>
<dbReference type="PANTHER" id="PTHR33204:SF18">
    <property type="entry name" value="TRANSCRIPTIONAL REGULATORY PROTEIN"/>
    <property type="match status" value="1"/>
</dbReference>
<evidence type="ECO:0000313" key="5">
    <source>
        <dbReference type="EMBL" id="MCJ1960031.1"/>
    </source>
</evidence>
<evidence type="ECO:0000256" key="3">
    <source>
        <dbReference type="ARBA" id="ARBA00023163"/>
    </source>
</evidence>
<dbReference type="InterPro" id="IPR036388">
    <property type="entry name" value="WH-like_DNA-bd_sf"/>
</dbReference>
<evidence type="ECO:0000313" key="6">
    <source>
        <dbReference type="Proteomes" id="UP001162802"/>
    </source>
</evidence>
<sequence length="245" mass="26755">MGLQDISREKDGASGAALAQAPAHKARRWYQDGCGAAQALELMGERWSLLIARELLLGARRFNEIRAALPGLSAKILSERLETLEASGVVQPCLLPPPVSARAYGLTQWGQGLEDVLCSLVRWAHHDGEVQGDELPLTPVALMLALRAWLVPERFGELDLWVAFDIAEQRFAARVRASGMTIHPGGAALRAPDLRFTARSARDLHEVLFSRGERDVPDKGLRCEGDPALADRFAGLFAQPVPETH</sequence>
<dbReference type="RefSeq" id="WP_243797745.1">
    <property type="nucleotide sequence ID" value="NZ_JALHAT010000004.1"/>
</dbReference>
<evidence type="ECO:0000259" key="4">
    <source>
        <dbReference type="PROSITE" id="PS51118"/>
    </source>
</evidence>
<protein>
    <submittedName>
        <fullName evidence="5">Helix-turn-helix transcriptional regulator</fullName>
    </submittedName>
</protein>
<accession>A0ABT0AA05</accession>
<organism evidence="5 6">
    <name type="scientific">Novosphingobium mangrovi</name>
    <name type="common">ex Hu et al. 2023</name>
    <dbReference type="NCBI Taxonomy" id="2930094"/>
    <lineage>
        <taxon>Bacteria</taxon>
        <taxon>Pseudomonadati</taxon>
        <taxon>Pseudomonadota</taxon>
        <taxon>Alphaproteobacteria</taxon>
        <taxon>Sphingomonadales</taxon>
        <taxon>Sphingomonadaceae</taxon>
        <taxon>Novosphingobium</taxon>
    </lineage>
</organism>
<reference evidence="5" key="1">
    <citation type="submission" date="2022-03" db="EMBL/GenBank/DDBJ databases">
        <title>Identification of a novel bacterium isolated from mangrove sediments.</title>
        <authorList>
            <person name="Pan X."/>
        </authorList>
    </citation>
    <scope>NUCLEOTIDE SEQUENCE</scope>
    <source>
        <strain evidence="5">B2637</strain>
    </source>
</reference>
<dbReference type="PROSITE" id="PS51118">
    <property type="entry name" value="HTH_HXLR"/>
    <property type="match status" value="1"/>
</dbReference>
<name>A0ABT0AA05_9SPHN</name>
<dbReference type="EMBL" id="JALHAT010000004">
    <property type="protein sequence ID" value="MCJ1960031.1"/>
    <property type="molecule type" value="Genomic_DNA"/>
</dbReference>
<gene>
    <name evidence="5" type="ORF">MTR65_05030</name>
</gene>
<keyword evidence="3" id="KW-0804">Transcription</keyword>
<evidence type="ECO:0000256" key="1">
    <source>
        <dbReference type="ARBA" id="ARBA00023015"/>
    </source>
</evidence>
<dbReference type="InterPro" id="IPR002577">
    <property type="entry name" value="HTH_HxlR"/>
</dbReference>